<dbReference type="InterPro" id="IPR006450">
    <property type="entry name" value="Phage_HK97_gp6-like"/>
</dbReference>
<dbReference type="Pfam" id="PF05135">
    <property type="entry name" value="Phage_connect_1"/>
    <property type="match status" value="1"/>
</dbReference>
<sequence>MISADDFKAHANINFDTDDTLIEAKILAASEYVSTFLDPEVMARFSDTPAPVKEAVRQLVSHFYEDREGEDGTPESVLQLIEPYRKWVF</sequence>
<accession>A0ABU4RNN9</accession>
<gene>
    <name evidence="1" type="ORF">SCD90_10155</name>
</gene>
<dbReference type="Proteomes" id="UP001274321">
    <property type="component" value="Unassembled WGS sequence"/>
</dbReference>
<evidence type="ECO:0000313" key="1">
    <source>
        <dbReference type="EMBL" id="MDX6806429.1"/>
    </source>
</evidence>
<dbReference type="CDD" id="cd08054">
    <property type="entry name" value="gp6"/>
    <property type="match status" value="1"/>
</dbReference>
<evidence type="ECO:0000313" key="2">
    <source>
        <dbReference type="Proteomes" id="UP001274321"/>
    </source>
</evidence>
<reference evidence="1 2" key="1">
    <citation type="submission" date="2023-11" db="EMBL/GenBank/DDBJ databases">
        <authorList>
            <person name="Bao R."/>
        </authorList>
    </citation>
    <scope>NUCLEOTIDE SEQUENCE [LARGE SCALE GENOMIC DNA]</scope>
    <source>
        <strain evidence="1 2">PJ23</strain>
    </source>
</reference>
<dbReference type="Gene3D" id="1.10.3230.30">
    <property type="entry name" value="Phage gp6-like head-tail connector protein"/>
    <property type="match status" value="1"/>
</dbReference>
<dbReference type="NCBIfam" id="TIGR01560">
    <property type="entry name" value="put_DNA_pack"/>
    <property type="match status" value="1"/>
</dbReference>
<comment type="caution">
    <text evidence="1">The sequence shown here is derived from an EMBL/GenBank/DDBJ whole genome shotgun (WGS) entry which is preliminary data.</text>
</comment>
<dbReference type="RefSeq" id="WP_319844557.1">
    <property type="nucleotide sequence ID" value="NZ_JAXAFJ010000005.1"/>
</dbReference>
<keyword evidence="2" id="KW-1185">Reference proteome</keyword>
<proteinExistence type="predicted"/>
<dbReference type="InterPro" id="IPR021146">
    <property type="entry name" value="Phage_gp6-like_head-tail"/>
</dbReference>
<dbReference type="EMBL" id="JAXAFJ010000005">
    <property type="protein sequence ID" value="MDX6806429.1"/>
    <property type="molecule type" value="Genomic_DNA"/>
</dbReference>
<protein>
    <submittedName>
        <fullName evidence="1">Head-tail connector protein</fullName>
    </submittedName>
</protein>
<organism evidence="1 2">
    <name type="scientific">Terrihabitans rhizophilus</name>
    <dbReference type="NCBI Taxonomy" id="3092662"/>
    <lineage>
        <taxon>Bacteria</taxon>
        <taxon>Pseudomonadati</taxon>
        <taxon>Pseudomonadota</taxon>
        <taxon>Alphaproteobacteria</taxon>
        <taxon>Hyphomicrobiales</taxon>
        <taxon>Terrihabitans</taxon>
    </lineage>
</organism>
<name>A0ABU4RNN9_9HYPH</name>